<accession>E7GEY9</accession>
<evidence type="ECO:0000313" key="2">
    <source>
        <dbReference type="EMBL" id="EFW03405.1"/>
    </source>
</evidence>
<keyword evidence="3" id="KW-1185">Reference proteome</keyword>
<dbReference type="Gene3D" id="3.80.10.10">
    <property type="entry name" value="Ribonuclease Inhibitor"/>
    <property type="match status" value="1"/>
</dbReference>
<protein>
    <submittedName>
        <fullName evidence="2">Uncharacterized protein</fullName>
    </submittedName>
</protein>
<reference evidence="2 3" key="1">
    <citation type="submission" date="2010-12" db="EMBL/GenBank/DDBJ databases">
        <title>The Genome Sequence of Coprobacillus sp. strain 29_1.</title>
        <authorList>
            <consortium name="The Broad Institute Genome Sequencing Platform"/>
            <person name="Earl A."/>
            <person name="Ward D."/>
            <person name="Feldgarden M."/>
            <person name="Gevers D."/>
            <person name="Daigneault M."/>
            <person name="Sibley C.D."/>
            <person name="White A."/>
            <person name="Strauss J."/>
            <person name="Allen-Vercoe E."/>
            <person name="Young S.K."/>
            <person name="Zeng Q."/>
            <person name="Gargeya S."/>
            <person name="Fitzgerald M."/>
            <person name="Haas B."/>
            <person name="Abouelleil A."/>
            <person name="Alvarado L."/>
            <person name="Arachchi H.M."/>
            <person name="Berlin A."/>
            <person name="Brown A."/>
            <person name="Chapman S.B."/>
            <person name="Chen Z."/>
            <person name="Dunbar C."/>
            <person name="Freedman E."/>
            <person name="Gearin G."/>
            <person name="Gellesch M."/>
            <person name="Goldberg J."/>
            <person name="Griggs A."/>
            <person name="Gujja S."/>
            <person name="Heilman E."/>
            <person name="Heiman D."/>
            <person name="Howarth C."/>
            <person name="Larson L."/>
            <person name="Lui A."/>
            <person name="MacDonald P.J.P."/>
            <person name="Mehta T."/>
            <person name="Montmayeur A."/>
            <person name="Murphy C."/>
            <person name="Neiman D."/>
            <person name="Pearson M."/>
            <person name="Priest M."/>
            <person name="Roberts A."/>
            <person name="Saif S."/>
            <person name="Shea T."/>
            <person name="Shenoy N."/>
            <person name="Sisk P."/>
            <person name="Stolte C."/>
            <person name="Sykes S."/>
            <person name="White J."/>
            <person name="Yandava C."/>
            <person name="Nusbaum C."/>
            <person name="Birren B."/>
        </authorList>
    </citation>
    <scope>NUCLEOTIDE SEQUENCE [LARGE SCALE GENOMIC DNA]</scope>
    <source>
        <strain evidence="2 3">29_1</strain>
    </source>
</reference>
<dbReference type="eggNOG" id="COG4886">
    <property type="taxonomic scope" value="Bacteria"/>
</dbReference>
<name>E7GEY9_9FIRM</name>
<gene>
    <name evidence="2" type="ORF">HMPREF9488_03332</name>
</gene>
<feature type="compositionally biased region" description="Polar residues" evidence="1">
    <location>
        <begin position="1677"/>
        <end position="1693"/>
    </location>
</feature>
<feature type="compositionally biased region" description="Basic and acidic residues" evidence="1">
    <location>
        <begin position="1694"/>
        <end position="1703"/>
    </location>
</feature>
<dbReference type="HOGENOM" id="CLU_240799_0_0_9"/>
<dbReference type="InterPro" id="IPR032675">
    <property type="entry name" value="LRR_dom_sf"/>
</dbReference>
<dbReference type="STRING" id="100884.GCA_000269565_00663"/>
<dbReference type="Proteomes" id="UP000003157">
    <property type="component" value="Unassembled WGS sequence"/>
</dbReference>
<sequence length="1703" mass="193156">MYISSDVLDISNILTADNGIYNTEKVRFDKDGNADWLSLYNAFYGTALNEFPENMPDTVTDYSYTFGDCMSLTEIPEDFQLSDKVVESYNMFENTGLTKLPSHFFDNATSLVNINYMFSGAEYLQGFITLPDNIEEMEESFDRTGDSASLPDDDQRPSTLVVFYNRFNSVITNYIENRNPSSLTWICKDTKLLDNTMFQLVDDGNDGPYNHKYLKYIGTDEDVDLIKYGDTVSGELYWKNGDALINVESTFKMFMGNDHVENVFLPASDREETIIATNTFLGTTSKKRLILKCKTFYGEDYISNRVFEDAADAHAYLYIDKAAVEAGATKIHRNIYISSECESLDDLCMDSNNIDLRVCFDKKGNANWTSMQYTFSNSHLYEMPENMPDTVTDYTSTFDYATFTKDNIENFQLSNKAVVAKGMFRATNIVSIPSNLFDKAKKLENTANMFSLCSSLADVSIGLPNSVTVMTDMFLDTRALRGTIVLSDGITDDMERCFSWAGVDASNYQGYNTPLLVFHNPSNQMISSYKDSYYDDKITWIDYSNMAKYLTDSMFEKVKDPNGPYSGHYLRYIGSEQTIDFADYVNDDGILYWRSGESIIPVNSTYKMFEGDNHVEDIILNEYFTRDIINTNIFEGTTSKKRLTFRDVSENISDMTFDGAADARAYVYVDNANVQQVGSSGHKNIYISSHFDNLNDFSYSLLQNREIDYARFDKKGNVNWTEMNNTFEGCQLKEFPENMPDNTTSYITTFGHSTIPEIPESFRLSDKVTTTQDMFESIENLNKISSHLFDDASSLTDISGMFSSTNVKTQFNIKLPDSITNMDAFFAYASTLCGRLYLPNNSVFTLRDSFYLSASDSEIPVETPAALHIYYNSSHSQIKDYVNSGNFESDKVMWFDTNNILDKTMFEKVTDSAGPYNGSYLRYIGTQETVDLSRYMVVKRSPTYGNVEHLYWHGDNDIIEVTSTYKMFEGVNNAEDIILPVHFNPFYEEWMRYGPKYTVNENIFAGTTTRKRLVYKTMLEVNHKYDKDINFTDATDARTYVYVNDDNKLDINFAHPQGYLYISSETTDLTDISGSIIRFAKEGNKNWTSLSLIKDNLREVPENMPDTLTDLNYAFSDSKIQKIANDFKISNNVTTAVGMFENTAIDEIPQGFLDNASSLVDIESIFRNTQITSIPDGFFDHTKRLVNAPHAFNGCTQLQNVNIKLPDSIKNVEAMFENCENLTGEITLGDYINNMMWSFDYAATNVDNPRLKVYYNGSNEEIANYVQYFYDDSPESRIDWISKSLDETMFVKVSDPNGPYNGAYLKYIGTEETVDLSAYADMNGKIMWQGKNESIEVTSTYKMFSGENNTEDVILPKSFSSSSTSGYKVESNIFENTTTKKRLIFKQELGDYRDDYKMTFTGASDARAYLYVNDENIGELLTDPNFTTANFYISQEVSNLTSNTLGGSYIRFAKNGNALDWRMPISFLAPDLKAFPENLPDTISNFDNLFKSSQFTNVPNDYQLSNRVESAVSMFEMSMVEQIPSNLFANAKKLTNIDYMFEYAALKKVTLTLPNSITSMNYTFDFCEYMSGIISLPDNLESITDCFRDAGHNGDNVEGYTTPLVVYYNPSNQVITDYIASNPSSGVITWIPKTANSTYAVTPLVKPKQENVIVEPKVIEKSISVKVHVNEVIVPNTVPSTGTVPSQGTSQTLGKKEEGQSSQ</sequence>
<proteinExistence type="predicted"/>
<evidence type="ECO:0000256" key="1">
    <source>
        <dbReference type="SAM" id="MobiDB-lite"/>
    </source>
</evidence>
<evidence type="ECO:0000313" key="3">
    <source>
        <dbReference type="Proteomes" id="UP000003157"/>
    </source>
</evidence>
<comment type="caution">
    <text evidence="2">The sequence shown here is derived from an EMBL/GenBank/DDBJ whole genome shotgun (WGS) entry which is preliminary data.</text>
</comment>
<dbReference type="EMBL" id="ADKX01000047">
    <property type="protein sequence ID" value="EFW03405.1"/>
    <property type="molecule type" value="Genomic_DNA"/>
</dbReference>
<feature type="region of interest" description="Disordered" evidence="1">
    <location>
        <begin position="1676"/>
        <end position="1703"/>
    </location>
</feature>
<organism evidence="2 3">
    <name type="scientific">Coprobacillus cateniformis</name>
    <dbReference type="NCBI Taxonomy" id="100884"/>
    <lineage>
        <taxon>Bacteria</taxon>
        <taxon>Bacillati</taxon>
        <taxon>Bacillota</taxon>
        <taxon>Erysipelotrichia</taxon>
        <taxon>Erysipelotrichales</taxon>
        <taxon>Coprobacillaceae</taxon>
        <taxon>Coprobacillus</taxon>
    </lineage>
</organism>